<proteinExistence type="predicted"/>
<evidence type="ECO:0000256" key="4">
    <source>
        <dbReference type="SAM" id="SignalP"/>
    </source>
</evidence>
<keyword evidence="1 4" id="KW-0732">Signal</keyword>
<gene>
    <name evidence="5" type="ORF">ABEB36_008848</name>
</gene>
<keyword evidence="3" id="KW-0812">Transmembrane</keyword>
<dbReference type="SUPFAM" id="SSF57302">
    <property type="entry name" value="Snake toxin-like"/>
    <property type="match status" value="1"/>
</dbReference>
<evidence type="ECO:0000256" key="1">
    <source>
        <dbReference type="ARBA" id="ARBA00022729"/>
    </source>
</evidence>
<dbReference type="Proteomes" id="UP001566132">
    <property type="component" value="Unassembled WGS sequence"/>
</dbReference>
<evidence type="ECO:0000256" key="2">
    <source>
        <dbReference type="ARBA" id="ARBA00023157"/>
    </source>
</evidence>
<feature type="chain" id="PRO_5044800141" evidence="4">
    <location>
        <begin position="24"/>
        <end position="142"/>
    </location>
</feature>
<dbReference type="InterPro" id="IPR045860">
    <property type="entry name" value="Snake_toxin-like_sf"/>
</dbReference>
<accession>A0ABD1EN94</accession>
<reference evidence="5 6" key="1">
    <citation type="submission" date="2024-05" db="EMBL/GenBank/DDBJ databases">
        <title>Genetic variation in Jamaican populations of the coffee berry borer (Hypothenemus hampei).</title>
        <authorList>
            <person name="Errbii M."/>
            <person name="Myrie A."/>
        </authorList>
    </citation>
    <scope>NUCLEOTIDE SEQUENCE [LARGE SCALE GENOMIC DNA]</scope>
    <source>
        <strain evidence="5">JA-Hopewell-2020-01-JO</strain>
        <tissue evidence="5">Whole body</tissue>
    </source>
</reference>
<keyword evidence="6" id="KW-1185">Reference proteome</keyword>
<organism evidence="5 6">
    <name type="scientific">Hypothenemus hampei</name>
    <name type="common">Coffee berry borer</name>
    <dbReference type="NCBI Taxonomy" id="57062"/>
    <lineage>
        <taxon>Eukaryota</taxon>
        <taxon>Metazoa</taxon>
        <taxon>Ecdysozoa</taxon>
        <taxon>Arthropoda</taxon>
        <taxon>Hexapoda</taxon>
        <taxon>Insecta</taxon>
        <taxon>Pterygota</taxon>
        <taxon>Neoptera</taxon>
        <taxon>Endopterygota</taxon>
        <taxon>Coleoptera</taxon>
        <taxon>Polyphaga</taxon>
        <taxon>Cucujiformia</taxon>
        <taxon>Curculionidae</taxon>
        <taxon>Scolytinae</taxon>
        <taxon>Hypothenemus</taxon>
    </lineage>
</organism>
<dbReference type="PANTHER" id="PTHR10036">
    <property type="entry name" value="CD59 GLYCOPROTEIN"/>
    <property type="match status" value="1"/>
</dbReference>
<dbReference type="EMBL" id="JBDJPC010000006">
    <property type="protein sequence ID" value="KAL1497972.1"/>
    <property type="molecule type" value="Genomic_DNA"/>
</dbReference>
<comment type="caution">
    <text evidence="5">The sequence shown here is derived from an EMBL/GenBank/DDBJ whole genome shotgun (WGS) entry which is preliminary data.</text>
</comment>
<evidence type="ECO:0000256" key="3">
    <source>
        <dbReference type="SAM" id="Phobius"/>
    </source>
</evidence>
<sequence>MLKGIGIFVGLISIIQLLGTTNSLQCYDCTGPRGQNHDCEVNLSNVNSVICTPGFQCVLYISTVGNTSTIHRLCAQSNECEVIQAENTHVISNNRTLEVCTTCNQTDNCNLAYSNFVNSSMLSLVLFSLLTITFNMFHGKLY</sequence>
<keyword evidence="3" id="KW-0472">Membrane</keyword>
<feature type="signal peptide" evidence="4">
    <location>
        <begin position="1"/>
        <end position="23"/>
    </location>
</feature>
<protein>
    <submittedName>
        <fullName evidence="5">Uncharacterized protein</fullName>
    </submittedName>
</protein>
<name>A0ABD1EN94_HYPHA</name>
<evidence type="ECO:0000313" key="5">
    <source>
        <dbReference type="EMBL" id="KAL1497972.1"/>
    </source>
</evidence>
<dbReference type="AlphaFoldDB" id="A0ABD1EN94"/>
<feature type="transmembrane region" description="Helical" evidence="3">
    <location>
        <begin position="116"/>
        <end position="137"/>
    </location>
</feature>
<keyword evidence="2" id="KW-1015">Disulfide bond</keyword>
<evidence type="ECO:0000313" key="6">
    <source>
        <dbReference type="Proteomes" id="UP001566132"/>
    </source>
</evidence>
<keyword evidence="3" id="KW-1133">Transmembrane helix</keyword>